<comment type="caution">
    <text evidence="12">The sequence shown here is derived from an EMBL/GenBank/DDBJ whole genome shotgun (WGS) entry which is preliminary data.</text>
</comment>
<dbReference type="PROSITE" id="PS00617">
    <property type="entry name" value="RECF_1"/>
    <property type="match status" value="1"/>
</dbReference>
<comment type="subcellular location">
    <subcellularLocation>
        <location evidence="1 9 10">Cytoplasm</location>
    </subcellularLocation>
</comment>
<reference evidence="12" key="1">
    <citation type="submission" date="2020-10" db="EMBL/GenBank/DDBJ databases">
        <authorList>
            <person name="Gilroy R."/>
        </authorList>
    </citation>
    <scope>NUCLEOTIDE SEQUENCE</scope>
    <source>
        <strain evidence="12">B3-2255</strain>
    </source>
</reference>
<feature type="binding site" evidence="9">
    <location>
        <begin position="31"/>
        <end position="38"/>
    </location>
    <ligand>
        <name>ATP</name>
        <dbReference type="ChEBI" id="CHEBI:30616"/>
    </ligand>
</feature>
<keyword evidence="9 10" id="KW-0234">DNA repair</keyword>
<dbReference type="NCBIfam" id="TIGR00611">
    <property type="entry name" value="recf"/>
    <property type="match status" value="1"/>
</dbReference>
<evidence type="ECO:0000256" key="7">
    <source>
        <dbReference type="ARBA" id="ARBA00022840"/>
    </source>
</evidence>
<dbReference type="PANTHER" id="PTHR32182:SF0">
    <property type="entry name" value="DNA REPLICATION AND REPAIR PROTEIN RECF"/>
    <property type="match status" value="1"/>
</dbReference>
<dbReference type="InterPro" id="IPR027417">
    <property type="entry name" value="P-loop_NTPase"/>
</dbReference>
<sequence>MPVLEKIIIKDFKNIAAQEVSLSRGVNCITGDNGAGKTNLLDAVYYLSMTKSAFSQSDRYNSANGCGEFSLSGLYLFENGTENRYSVNVRKGQKTVRVNGKNYERLSEHIGVLPIVMVSPYDTSLVNESGEERRRFMNILLSQLDREYLRAMQNYNRLMMQRNSLLKSPSADIPLLSVLDSKIASPAAYIYGKRKDFSDRILPQVRKFYAEVSGGDPDIGIVYRSDLENTGMEELLSASREKDIAAGYTLKGVHRDELDFYVGDLPLRKCGSQGQQKSFTVALKFAQYSMMRDVYGFPPLMLLDDLFDKLDPGRVTNLLRIVSGEGFGQIFLTDCNKSRVHDIMDSLSGDKACFEAKAGTFTLLEKQ</sequence>
<dbReference type="GO" id="GO:0000731">
    <property type="term" value="P:DNA synthesis involved in DNA repair"/>
    <property type="evidence" value="ECO:0007669"/>
    <property type="project" value="TreeGrafter"/>
</dbReference>
<dbReference type="Gene3D" id="1.20.1050.90">
    <property type="entry name" value="RecF/RecN/SMC, N-terminal domain"/>
    <property type="match status" value="1"/>
</dbReference>
<dbReference type="InterPro" id="IPR042174">
    <property type="entry name" value="RecF_2"/>
</dbReference>
<evidence type="ECO:0000259" key="11">
    <source>
        <dbReference type="Pfam" id="PF02463"/>
    </source>
</evidence>
<evidence type="ECO:0000256" key="4">
    <source>
        <dbReference type="ARBA" id="ARBA00022490"/>
    </source>
</evidence>
<evidence type="ECO:0000256" key="2">
    <source>
        <dbReference type="ARBA" id="ARBA00008016"/>
    </source>
</evidence>
<evidence type="ECO:0000256" key="5">
    <source>
        <dbReference type="ARBA" id="ARBA00022705"/>
    </source>
</evidence>
<dbReference type="GO" id="GO:0006260">
    <property type="term" value="P:DNA replication"/>
    <property type="evidence" value="ECO:0007669"/>
    <property type="project" value="UniProtKB-UniRule"/>
</dbReference>
<dbReference type="GO" id="GO:0006302">
    <property type="term" value="P:double-strand break repair"/>
    <property type="evidence" value="ECO:0007669"/>
    <property type="project" value="TreeGrafter"/>
</dbReference>
<gene>
    <name evidence="9 12" type="primary">recF</name>
    <name evidence="12" type="ORF">IAC87_04930</name>
</gene>
<evidence type="ECO:0000256" key="8">
    <source>
        <dbReference type="ARBA" id="ARBA00023125"/>
    </source>
</evidence>
<dbReference type="GO" id="GO:0009432">
    <property type="term" value="P:SOS response"/>
    <property type="evidence" value="ECO:0007669"/>
    <property type="project" value="UniProtKB-UniRule"/>
</dbReference>
<evidence type="ECO:0000256" key="6">
    <source>
        <dbReference type="ARBA" id="ARBA00022741"/>
    </source>
</evidence>
<evidence type="ECO:0000313" key="13">
    <source>
        <dbReference type="Proteomes" id="UP000823772"/>
    </source>
</evidence>
<comment type="function">
    <text evidence="9 10">The RecF protein is involved in DNA metabolism; it is required for DNA replication and normal SOS inducibility. RecF binds preferentially to single-stranded, linear DNA. It also seems to bind ATP.</text>
</comment>
<evidence type="ECO:0000313" key="12">
    <source>
        <dbReference type="EMBL" id="MBO8481872.1"/>
    </source>
</evidence>
<keyword evidence="9 10" id="KW-0227">DNA damage</keyword>
<dbReference type="GO" id="GO:0005524">
    <property type="term" value="F:ATP binding"/>
    <property type="evidence" value="ECO:0007669"/>
    <property type="project" value="UniProtKB-UniRule"/>
</dbReference>
<dbReference type="InterPro" id="IPR018078">
    <property type="entry name" value="DNA-binding_RecF_CS"/>
</dbReference>
<dbReference type="Pfam" id="PF02463">
    <property type="entry name" value="SMC_N"/>
    <property type="match status" value="1"/>
</dbReference>
<evidence type="ECO:0000256" key="3">
    <source>
        <dbReference type="ARBA" id="ARBA00020170"/>
    </source>
</evidence>
<dbReference type="Gene3D" id="3.40.50.300">
    <property type="entry name" value="P-loop containing nucleotide triphosphate hydrolases"/>
    <property type="match status" value="1"/>
</dbReference>
<keyword evidence="6 9" id="KW-0547">Nucleotide-binding</keyword>
<dbReference type="InterPro" id="IPR001238">
    <property type="entry name" value="DNA-binding_RecF"/>
</dbReference>
<evidence type="ECO:0000256" key="9">
    <source>
        <dbReference type="HAMAP-Rule" id="MF_00365"/>
    </source>
</evidence>
<dbReference type="AlphaFoldDB" id="A0A9D9J052"/>
<dbReference type="Proteomes" id="UP000823772">
    <property type="component" value="Unassembled WGS sequence"/>
</dbReference>
<accession>A0A9D9J052</accession>
<protein>
    <recommendedName>
        <fullName evidence="3 9">DNA replication and repair protein RecF</fullName>
    </recommendedName>
</protein>
<dbReference type="GO" id="GO:0003697">
    <property type="term" value="F:single-stranded DNA binding"/>
    <property type="evidence" value="ECO:0007669"/>
    <property type="project" value="UniProtKB-UniRule"/>
</dbReference>
<dbReference type="SUPFAM" id="SSF52540">
    <property type="entry name" value="P-loop containing nucleoside triphosphate hydrolases"/>
    <property type="match status" value="1"/>
</dbReference>
<comment type="similarity">
    <text evidence="2 9 10">Belongs to the RecF family.</text>
</comment>
<keyword evidence="5 9" id="KW-0235">DNA replication</keyword>
<evidence type="ECO:0000256" key="1">
    <source>
        <dbReference type="ARBA" id="ARBA00004496"/>
    </source>
</evidence>
<dbReference type="GO" id="GO:0005737">
    <property type="term" value="C:cytoplasm"/>
    <property type="evidence" value="ECO:0007669"/>
    <property type="project" value="UniProtKB-SubCell"/>
</dbReference>
<dbReference type="PANTHER" id="PTHR32182">
    <property type="entry name" value="DNA REPLICATION AND REPAIR PROTEIN RECF"/>
    <property type="match status" value="1"/>
</dbReference>
<dbReference type="EMBL" id="JADILY010000102">
    <property type="protein sequence ID" value="MBO8481872.1"/>
    <property type="molecule type" value="Genomic_DNA"/>
</dbReference>
<reference evidence="12" key="2">
    <citation type="journal article" date="2021" name="PeerJ">
        <title>Extensive microbial diversity within the chicken gut microbiome revealed by metagenomics and culture.</title>
        <authorList>
            <person name="Gilroy R."/>
            <person name="Ravi A."/>
            <person name="Getino M."/>
            <person name="Pursley I."/>
            <person name="Horton D.L."/>
            <person name="Alikhan N.F."/>
            <person name="Baker D."/>
            <person name="Gharbi K."/>
            <person name="Hall N."/>
            <person name="Watson M."/>
            <person name="Adriaenssens E.M."/>
            <person name="Foster-Nyarko E."/>
            <person name="Jarju S."/>
            <person name="Secka A."/>
            <person name="Antonio M."/>
            <person name="Oren A."/>
            <person name="Chaudhuri R.R."/>
            <person name="La Ragione R."/>
            <person name="Hildebrand F."/>
            <person name="Pallen M.J."/>
        </authorList>
    </citation>
    <scope>NUCLEOTIDE SEQUENCE</scope>
    <source>
        <strain evidence="12">B3-2255</strain>
    </source>
</reference>
<dbReference type="HAMAP" id="MF_00365">
    <property type="entry name" value="RecF"/>
    <property type="match status" value="1"/>
</dbReference>
<keyword evidence="8 9" id="KW-0238">DNA-binding</keyword>
<dbReference type="InterPro" id="IPR003395">
    <property type="entry name" value="RecF/RecN/SMC_N"/>
</dbReference>
<keyword evidence="7 9" id="KW-0067">ATP-binding</keyword>
<organism evidence="12 13">
    <name type="scientific">Candidatus Merdivivens faecigallinarum</name>
    <dbReference type="NCBI Taxonomy" id="2840871"/>
    <lineage>
        <taxon>Bacteria</taxon>
        <taxon>Pseudomonadati</taxon>
        <taxon>Bacteroidota</taxon>
        <taxon>Bacteroidia</taxon>
        <taxon>Bacteroidales</taxon>
        <taxon>Muribaculaceae</taxon>
        <taxon>Muribaculaceae incertae sedis</taxon>
        <taxon>Candidatus Merdivivens</taxon>
    </lineage>
</organism>
<dbReference type="PROSITE" id="PS00618">
    <property type="entry name" value="RECF_2"/>
    <property type="match status" value="1"/>
</dbReference>
<evidence type="ECO:0000256" key="10">
    <source>
        <dbReference type="RuleBase" id="RU000578"/>
    </source>
</evidence>
<proteinExistence type="inferred from homology"/>
<keyword evidence="9 10" id="KW-0742">SOS response</keyword>
<keyword evidence="4 9" id="KW-0963">Cytoplasm</keyword>
<name>A0A9D9J052_9BACT</name>
<feature type="domain" description="RecF/RecN/SMC N-terminal" evidence="11">
    <location>
        <begin position="4"/>
        <end position="341"/>
    </location>
</feature>